<proteinExistence type="inferred from homology"/>
<dbReference type="InterPro" id="IPR035980">
    <property type="entry name" value="Ribosomal_bS6_sf"/>
</dbReference>
<evidence type="ECO:0000313" key="10">
    <source>
        <dbReference type="Proteomes" id="UP000509549"/>
    </source>
</evidence>
<dbReference type="RefSeq" id="WP_176604780.1">
    <property type="nucleotide sequence ID" value="NZ_LR794158.1"/>
</dbReference>
<gene>
    <name evidence="8 9" type="primary">rpsF</name>
    <name evidence="9" type="ORF">ESZ_00023</name>
</gene>
<evidence type="ECO:0000256" key="5">
    <source>
        <dbReference type="ARBA" id="ARBA00023274"/>
    </source>
</evidence>
<protein>
    <recommendedName>
        <fullName evidence="7 8">Small ribosomal subunit protein bS6</fullName>
    </recommendedName>
</protein>
<accession>A0A6J5JY32</accession>
<keyword evidence="4 8" id="KW-0689">Ribosomal protein</keyword>
<dbReference type="Pfam" id="PF01250">
    <property type="entry name" value="Ribosomal_S6"/>
    <property type="match status" value="1"/>
</dbReference>
<dbReference type="GO" id="GO:0022627">
    <property type="term" value="C:cytosolic small ribosomal subunit"/>
    <property type="evidence" value="ECO:0007669"/>
    <property type="project" value="TreeGrafter"/>
</dbReference>
<dbReference type="GO" id="GO:0006412">
    <property type="term" value="P:translation"/>
    <property type="evidence" value="ECO:0007669"/>
    <property type="project" value="UniProtKB-UniRule"/>
</dbReference>
<evidence type="ECO:0000256" key="2">
    <source>
        <dbReference type="ARBA" id="ARBA00022730"/>
    </source>
</evidence>
<dbReference type="SUPFAM" id="SSF54995">
    <property type="entry name" value="Ribosomal protein S6"/>
    <property type="match status" value="1"/>
</dbReference>
<keyword evidence="10" id="KW-1185">Reference proteome</keyword>
<sequence>MNHYEIMILIHPDQSERLQNIIKKYKTLIENGNGKIHRLEDLGKRQLAYQIKKLHKAHYILMNIECNKNILQELQESLKFNDAIIRKLILSVKTSITNPSKLKIKQNVSEKNESTN</sequence>
<dbReference type="PANTHER" id="PTHR21011:SF1">
    <property type="entry name" value="SMALL RIBOSOMAL SUBUNIT PROTEIN BS6M"/>
    <property type="match status" value="1"/>
</dbReference>
<dbReference type="InterPro" id="IPR020815">
    <property type="entry name" value="Ribosomal_bS6_CS"/>
</dbReference>
<name>A0A6J5JY32_9GAMM</name>
<keyword evidence="3 8" id="KW-0694">RNA-binding</keyword>
<dbReference type="PROSITE" id="PS01048">
    <property type="entry name" value="RIBOSOMAL_S6"/>
    <property type="match status" value="1"/>
</dbReference>
<dbReference type="Proteomes" id="UP000509549">
    <property type="component" value="Chromosome"/>
</dbReference>
<dbReference type="NCBIfam" id="TIGR00166">
    <property type="entry name" value="S6"/>
    <property type="match status" value="1"/>
</dbReference>
<reference evidence="9 10" key="1">
    <citation type="submission" date="2020-04" db="EMBL/GenBank/DDBJ databases">
        <authorList>
            <person name="Graf S J."/>
        </authorList>
    </citation>
    <scope>NUCLEOTIDE SEQUENCE [LARGE SCALE GENOMIC DNA]</scope>
    <source>
        <strain evidence="9">1</strain>
    </source>
</reference>
<dbReference type="GO" id="GO:0070181">
    <property type="term" value="F:small ribosomal subunit rRNA binding"/>
    <property type="evidence" value="ECO:0007669"/>
    <property type="project" value="TreeGrafter"/>
</dbReference>
<dbReference type="EMBL" id="LR794158">
    <property type="protein sequence ID" value="CAB3976243.1"/>
    <property type="molecule type" value="Genomic_DNA"/>
</dbReference>
<comment type="function">
    <text evidence="6 8">Binds together with bS18 to 16S ribosomal RNA.</text>
</comment>
<keyword evidence="5 8" id="KW-0687">Ribonucleoprotein</keyword>
<dbReference type="AlphaFoldDB" id="A0A6J5JY32"/>
<evidence type="ECO:0000256" key="6">
    <source>
        <dbReference type="ARBA" id="ARBA00035104"/>
    </source>
</evidence>
<organism evidence="9 10">
    <name type="scientific">Candidatus Azoamicus ciliaticola</name>
    <dbReference type="NCBI Taxonomy" id="2652803"/>
    <lineage>
        <taxon>Bacteria</taxon>
        <taxon>Pseudomonadati</taxon>
        <taxon>Pseudomonadota</taxon>
        <taxon>Gammaproteobacteria</taxon>
        <taxon>Candidatus Azoamicaceae</taxon>
        <taxon>Candidatus Azoamicus</taxon>
    </lineage>
</organism>
<comment type="similarity">
    <text evidence="1 8">Belongs to the bacterial ribosomal protein bS6 family.</text>
</comment>
<dbReference type="InterPro" id="IPR014717">
    <property type="entry name" value="Transl_elong_EF1B/ribsomal_bS6"/>
</dbReference>
<dbReference type="InterPro" id="IPR000529">
    <property type="entry name" value="Ribosomal_bS6"/>
</dbReference>
<dbReference type="Gene3D" id="3.30.70.60">
    <property type="match status" value="1"/>
</dbReference>
<evidence type="ECO:0000313" key="9">
    <source>
        <dbReference type="EMBL" id="CAB3976243.1"/>
    </source>
</evidence>
<dbReference type="KEGG" id="acil:ESZ_00023"/>
<evidence type="ECO:0000256" key="3">
    <source>
        <dbReference type="ARBA" id="ARBA00022884"/>
    </source>
</evidence>
<dbReference type="GO" id="GO:0003735">
    <property type="term" value="F:structural constituent of ribosome"/>
    <property type="evidence" value="ECO:0007669"/>
    <property type="project" value="InterPro"/>
</dbReference>
<evidence type="ECO:0000256" key="8">
    <source>
        <dbReference type="HAMAP-Rule" id="MF_00360"/>
    </source>
</evidence>
<dbReference type="InterPro" id="IPR020814">
    <property type="entry name" value="Ribosomal_S6_plastid/chlpt"/>
</dbReference>
<dbReference type="CDD" id="cd00473">
    <property type="entry name" value="bS6"/>
    <property type="match status" value="1"/>
</dbReference>
<keyword evidence="2 8" id="KW-0699">rRNA-binding</keyword>
<evidence type="ECO:0000256" key="7">
    <source>
        <dbReference type="ARBA" id="ARBA00035294"/>
    </source>
</evidence>
<evidence type="ECO:0000256" key="1">
    <source>
        <dbReference type="ARBA" id="ARBA00009512"/>
    </source>
</evidence>
<dbReference type="HAMAP" id="MF_00360">
    <property type="entry name" value="Ribosomal_bS6"/>
    <property type="match status" value="1"/>
</dbReference>
<dbReference type="PANTHER" id="PTHR21011">
    <property type="entry name" value="MITOCHONDRIAL 28S RIBOSOMAL PROTEIN S6"/>
    <property type="match status" value="1"/>
</dbReference>
<evidence type="ECO:0000256" key="4">
    <source>
        <dbReference type="ARBA" id="ARBA00022980"/>
    </source>
</evidence>